<dbReference type="InterPro" id="IPR050904">
    <property type="entry name" value="Adhesion/Biosynth-related"/>
</dbReference>
<evidence type="ECO:0000259" key="2">
    <source>
        <dbReference type="PROSITE" id="PS50213"/>
    </source>
</evidence>
<evidence type="ECO:0000313" key="4">
    <source>
        <dbReference type="Proteomes" id="UP000070544"/>
    </source>
</evidence>
<feature type="signal peptide" evidence="1">
    <location>
        <begin position="1"/>
        <end position="19"/>
    </location>
</feature>
<gene>
    <name evidence="3" type="ORF">M427DRAFT_27580</name>
</gene>
<reference evidence="3 4" key="1">
    <citation type="journal article" date="2015" name="Genome Biol. Evol.">
        <title>Phylogenomic analyses indicate that early fungi evolved digesting cell walls of algal ancestors of land plants.</title>
        <authorList>
            <person name="Chang Y."/>
            <person name="Wang S."/>
            <person name="Sekimoto S."/>
            <person name="Aerts A.L."/>
            <person name="Choi C."/>
            <person name="Clum A."/>
            <person name="LaButti K.M."/>
            <person name="Lindquist E.A."/>
            <person name="Yee Ngan C."/>
            <person name="Ohm R.A."/>
            <person name="Salamov A.A."/>
            <person name="Grigoriev I.V."/>
            <person name="Spatafora J.W."/>
            <person name="Berbee M.L."/>
        </authorList>
    </citation>
    <scope>NUCLEOTIDE SEQUENCE [LARGE SCALE GENOMIC DNA]</scope>
    <source>
        <strain evidence="3 4">JEL478</strain>
    </source>
</reference>
<dbReference type="Pfam" id="PF02469">
    <property type="entry name" value="Fasciclin"/>
    <property type="match status" value="1"/>
</dbReference>
<evidence type="ECO:0000256" key="1">
    <source>
        <dbReference type="SAM" id="SignalP"/>
    </source>
</evidence>
<dbReference type="GO" id="GO:0005615">
    <property type="term" value="C:extracellular space"/>
    <property type="evidence" value="ECO:0007669"/>
    <property type="project" value="TreeGrafter"/>
</dbReference>
<dbReference type="EMBL" id="KQ965733">
    <property type="protein sequence ID" value="KXS21133.1"/>
    <property type="molecule type" value="Genomic_DNA"/>
</dbReference>
<dbReference type="InterPro" id="IPR000782">
    <property type="entry name" value="FAS1_domain"/>
</dbReference>
<accession>A0A139AX31</accession>
<keyword evidence="4" id="KW-1185">Reference proteome</keyword>
<dbReference type="PROSITE" id="PS50213">
    <property type="entry name" value="FAS1"/>
    <property type="match status" value="1"/>
</dbReference>
<dbReference type="SMART" id="SM00554">
    <property type="entry name" value="FAS1"/>
    <property type="match status" value="1"/>
</dbReference>
<evidence type="ECO:0000313" key="3">
    <source>
        <dbReference type="EMBL" id="KXS21133.1"/>
    </source>
</evidence>
<dbReference type="Proteomes" id="UP000070544">
    <property type="component" value="Unassembled WGS sequence"/>
</dbReference>
<dbReference type="SUPFAM" id="SSF82153">
    <property type="entry name" value="FAS1 domain"/>
    <property type="match status" value="1"/>
</dbReference>
<dbReference type="AlphaFoldDB" id="A0A139AX31"/>
<dbReference type="PANTHER" id="PTHR10900:SF77">
    <property type="entry name" value="FI19380P1"/>
    <property type="match status" value="1"/>
</dbReference>
<name>A0A139AX31_GONPJ</name>
<dbReference type="OMA" id="KESTFYV"/>
<dbReference type="STRING" id="1344416.A0A139AX31"/>
<dbReference type="Gene3D" id="2.30.180.10">
    <property type="entry name" value="FAS1 domain"/>
    <property type="match status" value="2"/>
</dbReference>
<dbReference type="PANTHER" id="PTHR10900">
    <property type="entry name" value="PERIOSTIN-RELATED"/>
    <property type="match status" value="1"/>
</dbReference>
<organism evidence="3 4">
    <name type="scientific">Gonapodya prolifera (strain JEL478)</name>
    <name type="common">Monoblepharis prolifera</name>
    <dbReference type="NCBI Taxonomy" id="1344416"/>
    <lineage>
        <taxon>Eukaryota</taxon>
        <taxon>Fungi</taxon>
        <taxon>Fungi incertae sedis</taxon>
        <taxon>Chytridiomycota</taxon>
        <taxon>Chytridiomycota incertae sedis</taxon>
        <taxon>Monoblepharidomycetes</taxon>
        <taxon>Monoblepharidales</taxon>
        <taxon>Gonapodyaceae</taxon>
        <taxon>Gonapodya</taxon>
    </lineage>
</organism>
<keyword evidence="1" id="KW-0732">Signal</keyword>
<proteinExistence type="predicted"/>
<feature type="chain" id="PRO_5007296463" evidence="1">
    <location>
        <begin position="20"/>
        <end position="366"/>
    </location>
</feature>
<protein>
    <submittedName>
        <fullName evidence="3">Fasciclin-domain-containing protein</fullName>
    </submittedName>
</protein>
<sequence length="366" mass="36685">MRLLAFLAAAGAVLSTVNGQTIADLIKANPNMTEIAKLIPANPAWSQPGPNKTLFAPTDAAVRAAYPGGIATAPAPQLINPTTYKRYDVVSDTAGTISAVYDNYQEPPAVEVHLRTGTNEAIGRAGDVTSNAGGVLVGLDGILNPNLSPVATANTTTQTTISLWAMTVQQAGIATYVNSLKESTFYVPTNAAITEVASTLATLSQNQIAAILLYHIIPQRVNSVDLPSDNNVTTVLGAPYSIRLRYGGEGTSTINDATLGIPGDIETTGGPIQIINKVLLPNGGVPPTAIQLPAGVFAAASTTAAASSSATSAASRTAAATTGAASATTASAASSTSPAAAKPGAASRVIAGSSLLGLIAAAALAL</sequence>
<dbReference type="OrthoDB" id="286301at2759"/>
<dbReference type="InterPro" id="IPR036378">
    <property type="entry name" value="FAS1_dom_sf"/>
</dbReference>
<feature type="domain" description="FAS1" evidence="2">
    <location>
        <begin position="144"/>
        <end position="279"/>
    </location>
</feature>